<evidence type="ECO:0000256" key="12">
    <source>
        <dbReference type="ARBA" id="ARBA00034269"/>
    </source>
</evidence>
<keyword evidence="4 13" id="KW-0813">Transport</keyword>
<dbReference type="Pfam" id="PF01544">
    <property type="entry name" value="CorA"/>
    <property type="match status" value="1"/>
</dbReference>
<dbReference type="InterPro" id="IPR045863">
    <property type="entry name" value="CorA_TM1_TM2"/>
</dbReference>
<comment type="catalytic activity">
    <reaction evidence="12">
        <text>Mg(2+)(in) = Mg(2+)(out)</text>
        <dbReference type="Rhea" id="RHEA:29827"/>
        <dbReference type="ChEBI" id="CHEBI:18420"/>
    </reaction>
</comment>
<dbReference type="InterPro" id="IPR002523">
    <property type="entry name" value="MgTranspt_CorA/ZnTranspt_ZntB"/>
</dbReference>
<evidence type="ECO:0000256" key="1">
    <source>
        <dbReference type="ARBA" id="ARBA00004429"/>
    </source>
</evidence>
<evidence type="ECO:0000256" key="4">
    <source>
        <dbReference type="ARBA" id="ARBA00022448"/>
    </source>
</evidence>
<dbReference type="EMBL" id="JABAIK010000002">
    <property type="protein sequence ID" value="NLS11850.1"/>
    <property type="molecule type" value="Genomic_DNA"/>
</dbReference>
<dbReference type="SUPFAM" id="SSF144083">
    <property type="entry name" value="Magnesium transport protein CorA, transmembrane region"/>
    <property type="match status" value="1"/>
</dbReference>
<dbReference type="GO" id="GO:0015087">
    <property type="term" value="F:cobalt ion transmembrane transporter activity"/>
    <property type="evidence" value="ECO:0007669"/>
    <property type="project" value="UniProtKB-UniRule"/>
</dbReference>
<evidence type="ECO:0000313" key="14">
    <source>
        <dbReference type="EMBL" id="NLS11850.1"/>
    </source>
</evidence>
<evidence type="ECO:0000256" key="10">
    <source>
        <dbReference type="ARBA" id="ARBA00023065"/>
    </source>
</evidence>
<feature type="transmembrane region" description="Helical" evidence="13">
    <location>
        <begin position="292"/>
        <end position="312"/>
    </location>
</feature>
<dbReference type="Gene3D" id="1.20.58.340">
    <property type="entry name" value="Magnesium transport protein CorA, transmembrane region"/>
    <property type="match status" value="2"/>
</dbReference>
<keyword evidence="11 13" id="KW-0472">Membrane</keyword>
<gene>
    <name evidence="13 14" type="primary">corA</name>
    <name evidence="14" type="ORF">HGP28_02960</name>
</gene>
<evidence type="ECO:0000313" key="15">
    <source>
        <dbReference type="Proteomes" id="UP000535589"/>
    </source>
</evidence>
<evidence type="ECO:0000256" key="11">
    <source>
        <dbReference type="ARBA" id="ARBA00023136"/>
    </source>
</evidence>
<dbReference type="NCBIfam" id="TIGR00383">
    <property type="entry name" value="corA"/>
    <property type="match status" value="1"/>
</dbReference>
<keyword evidence="5 13" id="KW-1003">Cell membrane</keyword>
<evidence type="ECO:0000256" key="5">
    <source>
        <dbReference type="ARBA" id="ARBA00022475"/>
    </source>
</evidence>
<dbReference type="Proteomes" id="UP000535589">
    <property type="component" value="Unassembled WGS sequence"/>
</dbReference>
<keyword evidence="6" id="KW-0997">Cell inner membrane</keyword>
<evidence type="ECO:0000256" key="8">
    <source>
        <dbReference type="ARBA" id="ARBA00022842"/>
    </source>
</evidence>
<dbReference type="AlphaFoldDB" id="A0A7X8TNL1"/>
<dbReference type="Gene3D" id="3.30.460.20">
    <property type="entry name" value="CorA soluble domain-like"/>
    <property type="match status" value="1"/>
</dbReference>
<comment type="subcellular location">
    <subcellularLocation>
        <location evidence="1">Cell inner membrane</location>
        <topology evidence="1">Multi-pass membrane protein</topology>
    </subcellularLocation>
    <subcellularLocation>
        <location evidence="13">Membrane</location>
        <topology evidence="13">Multi-pass membrane protein</topology>
    </subcellularLocation>
</comment>
<evidence type="ECO:0000256" key="13">
    <source>
        <dbReference type="RuleBase" id="RU362010"/>
    </source>
</evidence>
<proteinExistence type="inferred from homology"/>
<evidence type="ECO:0000256" key="2">
    <source>
        <dbReference type="ARBA" id="ARBA00009765"/>
    </source>
</evidence>
<dbReference type="FunFam" id="1.20.58.340:FF:000001">
    <property type="entry name" value="Magnesium transport protein CorA"/>
    <property type="match status" value="1"/>
</dbReference>
<dbReference type="InterPro" id="IPR045861">
    <property type="entry name" value="CorA_cytoplasmic_dom"/>
</dbReference>
<comment type="function">
    <text evidence="13">Mediates influx of magnesium ions.</text>
</comment>
<evidence type="ECO:0000256" key="3">
    <source>
        <dbReference type="ARBA" id="ARBA00019439"/>
    </source>
</evidence>
<comment type="similarity">
    <text evidence="2 13">Belongs to the CorA metal ion transporter (MIT) (TC 1.A.35) family.</text>
</comment>
<dbReference type="InterPro" id="IPR004488">
    <property type="entry name" value="Mg/Co-transport_prot_CorA"/>
</dbReference>
<feature type="transmembrane region" description="Helical" evidence="13">
    <location>
        <begin position="260"/>
        <end position="280"/>
    </location>
</feature>
<evidence type="ECO:0000256" key="7">
    <source>
        <dbReference type="ARBA" id="ARBA00022692"/>
    </source>
</evidence>
<sequence length="318" mass="36786">MLRFFTIEAGLLLEMAHDESRDRVQLAKQAVWIDALDPTDDERQAISELLQIELPETEAVEEIETSARFFVDKSGVHVHSLFLQRSDGRYLNTSVACILQHQRLVTIRDEDIADFRLLRFRARRQQIRCQNVESLIITILEQKIENHADMLEDIHRALEKISHQVLEEQDADLEECINQLAALEDSNGKVRLCLMDTQRALSFLLRNLKSRESHKERIQDVARDVESLMSHTTFLFDKINFLMDSTQGFISIQQNQIIKIFSIAAVVFLPPTVIASIFGMNFKFMPSLDWSWGYPAALLLMLASGFAPYLYFKRKGWL</sequence>
<dbReference type="CDD" id="cd12835">
    <property type="entry name" value="EcCorA-like_1"/>
    <property type="match status" value="1"/>
</dbReference>
<keyword evidence="8 13" id="KW-0460">Magnesium</keyword>
<keyword evidence="15" id="KW-1185">Reference proteome</keyword>
<dbReference type="SUPFAM" id="SSF143865">
    <property type="entry name" value="CorA soluble domain-like"/>
    <property type="match status" value="1"/>
</dbReference>
<comment type="caution">
    <text evidence="14">The sequence shown here is derived from an EMBL/GenBank/DDBJ whole genome shotgun (WGS) entry which is preliminary data.</text>
</comment>
<keyword evidence="7 13" id="KW-0812">Transmembrane</keyword>
<protein>
    <recommendedName>
        <fullName evidence="3 13">Magnesium transport protein CorA</fullName>
    </recommendedName>
</protein>
<dbReference type="GO" id="GO:0005886">
    <property type="term" value="C:plasma membrane"/>
    <property type="evidence" value="ECO:0007669"/>
    <property type="project" value="UniProtKB-SubCell"/>
</dbReference>
<keyword evidence="9 13" id="KW-1133">Transmembrane helix</keyword>
<reference evidence="14 15" key="1">
    <citation type="submission" date="2020-04" db="EMBL/GenBank/DDBJ databases">
        <title>Vibrio sp. SM6, a novel species isolated from seawater.</title>
        <authorList>
            <person name="Wang X."/>
        </authorList>
    </citation>
    <scope>NUCLEOTIDE SEQUENCE [LARGE SCALE GENOMIC DNA]</scope>
    <source>
        <strain evidence="14 15">SM6</strain>
    </source>
</reference>
<name>A0A7X8TNL1_9VIBR</name>
<evidence type="ECO:0000256" key="9">
    <source>
        <dbReference type="ARBA" id="ARBA00022989"/>
    </source>
</evidence>
<dbReference type="RefSeq" id="WP_168834948.1">
    <property type="nucleotide sequence ID" value="NZ_JABAIK010000002.1"/>
</dbReference>
<dbReference type="InterPro" id="IPR050829">
    <property type="entry name" value="CorA_MIT"/>
</dbReference>
<accession>A0A7X8TNL1</accession>
<keyword evidence="10 13" id="KW-0406">Ion transport</keyword>
<organism evidence="14 15">
    <name type="scientific">Vibrio agarilyticus</name>
    <dbReference type="NCBI Taxonomy" id="2726741"/>
    <lineage>
        <taxon>Bacteria</taxon>
        <taxon>Pseudomonadati</taxon>
        <taxon>Pseudomonadota</taxon>
        <taxon>Gammaproteobacteria</taxon>
        <taxon>Vibrionales</taxon>
        <taxon>Vibrionaceae</taxon>
        <taxon>Vibrio</taxon>
    </lineage>
</organism>
<dbReference type="GO" id="GO:0015095">
    <property type="term" value="F:magnesium ion transmembrane transporter activity"/>
    <property type="evidence" value="ECO:0007669"/>
    <property type="project" value="UniProtKB-UniRule"/>
</dbReference>
<evidence type="ECO:0000256" key="6">
    <source>
        <dbReference type="ARBA" id="ARBA00022519"/>
    </source>
</evidence>
<dbReference type="PANTHER" id="PTHR47685:SF1">
    <property type="entry name" value="MAGNESIUM TRANSPORT PROTEIN CORA"/>
    <property type="match status" value="1"/>
</dbReference>
<dbReference type="GO" id="GO:0015099">
    <property type="term" value="F:nickel cation transmembrane transporter activity"/>
    <property type="evidence" value="ECO:0007669"/>
    <property type="project" value="TreeGrafter"/>
</dbReference>
<dbReference type="PANTHER" id="PTHR47685">
    <property type="entry name" value="MAGNESIUM TRANSPORT PROTEIN CORA"/>
    <property type="match status" value="1"/>
</dbReference>